<evidence type="ECO:0000256" key="1">
    <source>
        <dbReference type="SAM" id="Coils"/>
    </source>
</evidence>
<feature type="compositionally biased region" description="Polar residues" evidence="2">
    <location>
        <begin position="310"/>
        <end position="328"/>
    </location>
</feature>
<comment type="caution">
    <text evidence="3">The sequence shown here is derived from an EMBL/GenBank/DDBJ whole genome shotgun (WGS) entry which is preliminary data.</text>
</comment>
<dbReference type="STRING" id="983920.Y88_1355"/>
<dbReference type="Proteomes" id="UP000004728">
    <property type="component" value="Unassembled WGS sequence"/>
</dbReference>
<evidence type="ECO:0000313" key="3">
    <source>
        <dbReference type="EMBL" id="EGD59293.1"/>
    </source>
</evidence>
<dbReference type="HOGENOM" id="CLU_517615_0_0_5"/>
<gene>
    <name evidence="3" type="ORF">Y88_1355</name>
</gene>
<accession>F1Z7T2</accession>
<feature type="region of interest" description="Disordered" evidence="2">
    <location>
        <begin position="278"/>
        <end position="328"/>
    </location>
</feature>
<proteinExistence type="predicted"/>
<feature type="coiled-coil region" evidence="1">
    <location>
        <begin position="126"/>
        <end position="206"/>
    </location>
</feature>
<feature type="compositionally biased region" description="Low complexity" evidence="2">
    <location>
        <begin position="295"/>
        <end position="309"/>
    </location>
</feature>
<sequence length="526" mass="58289">MRWLHNAMIPEIGQVPISLELDFSSYEGDWKHVAAFRGQRGWLLAAQATIQSERDILSRTLIVACDDRDNVIPSWRALHLTQCSWSSLDYCYEEPPQILDDMLCEEEGAFYARWQRSTNAELGAFYEQSQREIEALDRTVKLKSRQLDHQIGVLRQRRRRPDTSIEAQIALNAVIADLEAENDNLLARYVDQRSALRRRAEAQEELLWRRTDVLIEVEPLYMVRWRSGYPRAERDIAPTWIEGSFYAPAAPEAEAPIEDAESVLAKVGAALRANAAKEAAKQIDPSDDPQSATKPSPAAHPVSAAPSKSETVAIQSPTPQTVDQSNGTWTPTRLATLKQMWADGISADEIARTLGGVKRNAVIGKAYRLGLPKRLSASEQTPPQKPSIAIIKPHAVPAIGDDLAVKRAMLAAELEDLIEHSKKFFPGSRKFLANQEAQAATRRELELLDRRMAASAAVIGNGWSDDTDGGPWSGKRVEMLRQLWLSGHSAAQIAEVLGGTSRNAVISKAKRLGLPFKTPTAGETID</sequence>
<reference evidence="3 4" key="1">
    <citation type="journal article" date="2012" name="J. Bacteriol.">
        <title>Draft Genome Sequence of Novosphingobium nitrogenifigens Y88T.</title>
        <authorList>
            <person name="Strabala T.J."/>
            <person name="Macdonald L."/>
            <person name="Liu V."/>
            <person name="Smit A.M."/>
        </authorList>
    </citation>
    <scope>NUCLEOTIDE SEQUENCE [LARGE SCALE GENOMIC DNA]</scope>
    <source>
        <strain evidence="3 4">DSM 19370</strain>
    </source>
</reference>
<dbReference type="eggNOG" id="COG5352">
    <property type="taxonomic scope" value="Bacteria"/>
</dbReference>
<dbReference type="Pfam" id="PF07750">
    <property type="entry name" value="GcrA"/>
    <property type="match status" value="2"/>
</dbReference>
<name>F1Z7T2_9SPHN</name>
<dbReference type="EMBL" id="AEWJ01000037">
    <property type="protein sequence ID" value="EGD59293.1"/>
    <property type="molecule type" value="Genomic_DNA"/>
</dbReference>
<protein>
    <submittedName>
        <fullName evidence="3">Uncharacterized protein</fullName>
    </submittedName>
</protein>
<evidence type="ECO:0000313" key="4">
    <source>
        <dbReference type="Proteomes" id="UP000004728"/>
    </source>
</evidence>
<dbReference type="InterPro" id="IPR011681">
    <property type="entry name" value="GcrA"/>
</dbReference>
<keyword evidence="4" id="KW-1185">Reference proteome</keyword>
<organism evidence="3 4">
    <name type="scientific">Novosphingobium nitrogenifigens DSM 19370</name>
    <dbReference type="NCBI Taxonomy" id="983920"/>
    <lineage>
        <taxon>Bacteria</taxon>
        <taxon>Pseudomonadati</taxon>
        <taxon>Pseudomonadota</taxon>
        <taxon>Alphaproteobacteria</taxon>
        <taxon>Sphingomonadales</taxon>
        <taxon>Sphingomonadaceae</taxon>
        <taxon>Novosphingobium</taxon>
    </lineage>
</organism>
<dbReference type="InParanoid" id="F1Z7T2"/>
<dbReference type="Gene3D" id="1.10.10.60">
    <property type="entry name" value="Homeodomain-like"/>
    <property type="match status" value="1"/>
</dbReference>
<keyword evidence="1" id="KW-0175">Coiled coil</keyword>
<dbReference type="AlphaFoldDB" id="F1Z7T2"/>
<evidence type="ECO:0000256" key="2">
    <source>
        <dbReference type="SAM" id="MobiDB-lite"/>
    </source>
</evidence>